<keyword evidence="3" id="KW-1185">Reference proteome</keyword>
<protein>
    <recommendedName>
        <fullName evidence="1">2,6-dihydroxypyridine 3-monooxygenase substrate binding domain-containing protein</fullName>
    </recommendedName>
</protein>
<proteinExistence type="predicted"/>
<reference evidence="2 3" key="1">
    <citation type="submission" date="2024-09" db="EMBL/GenBank/DDBJ databases">
        <title>Rethinking Asexuality: The Enigmatic Case of Functional Sexual Genes in Lepraria (Stereocaulaceae).</title>
        <authorList>
            <person name="Doellman M."/>
            <person name="Sun Y."/>
            <person name="Barcenas-Pena A."/>
            <person name="Lumbsch H.T."/>
            <person name="Grewe F."/>
        </authorList>
    </citation>
    <scope>NUCLEOTIDE SEQUENCE [LARGE SCALE GENOMIC DNA]</scope>
    <source>
        <strain evidence="2 3">Mercado 3170</strain>
    </source>
</reference>
<dbReference type="SUPFAM" id="SSF51905">
    <property type="entry name" value="FAD/NAD(P)-binding domain"/>
    <property type="match status" value="1"/>
</dbReference>
<evidence type="ECO:0000313" key="3">
    <source>
        <dbReference type="Proteomes" id="UP001590950"/>
    </source>
</evidence>
<evidence type="ECO:0000313" key="2">
    <source>
        <dbReference type="EMBL" id="KAL2048348.1"/>
    </source>
</evidence>
<dbReference type="InterPro" id="IPR036188">
    <property type="entry name" value="FAD/NAD-bd_sf"/>
</dbReference>
<comment type="caution">
    <text evidence="2">The sequence shown here is derived from an EMBL/GenBank/DDBJ whole genome shotgun (WGS) entry which is preliminary data.</text>
</comment>
<dbReference type="EMBL" id="JBEFKJ010000001">
    <property type="protein sequence ID" value="KAL2048348.1"/>
    <property type="molecule type" value="Genomic_DNA"/>
</dbReference>
<dbReference type="InterPro" id="IPR053212">
    <property type="entry name" value="DHP_3-monooxygenase"/>
</dbReference>
<gene>
    <name evidence="2" type="ORF">N7G274_000259</name>
</gene>
<name>A0ABR4AT96_9LECA</name>
<dbReference type="PANTHER" id="PTHR47469">
    <property type="entry name" value="MONOOXYGENASE-LIKE"/>
    <property type="match status" value="1"/>
</dbReference>
<sequence length="231" mass="25952">MKQNSGQSAGVMHGIMIKRLAHNVRILDRPHSSPRIEQAAGMCTGLQGLRFLKEHDLDARPYASACPGFQMLDKQAKIEPNFDSFESNFCPEPPTRSKEEGKAVYDLGKRGNNVIYKNHLVTVELDNLVSDGGAVVHADIVVVADGAFSTIRHRLLPSLQRQYSGYVAWRSTIAGQDFSQATRIFLRRTSQRLSYAMPGENGGLETGKRLLKWVWYFNRLEDTLGYSEQHD</sequence>
<accession>A0ABR4AT96</accession>
<feature type="domain" description="2,6-dihydroxypyridine 3-monooxygenase substrate binding" evidence="1">
    <location>
        <begin position="163"/>
        <end position="226"/>
    </location>
</feature>
<dbReference type="Gene3D" id="3.50.50.60">
    <property type="entry name" value="FAD/NAD(P)-binding domain"/>
    <property type="match status" value="1"/>
</dbReference>
<dbReference type="Gene3D" id="3.30.9.30">
    <property type="match status" value="1"/>
</dbReference>
<dbReference type="SUPFAM" id="SSF54373">
    <property type="entry name" value="FAD-linked reductases, C-terminal domain"/>
    <property type="match status" value="1"/>
</dbReference>
<organism evidence="2 3">
    <name type="scientific">Stereocaulon virgatum</name>
    <dbReference type="NCBI Taxonomy" id="373712"/>
    <lineage>
        <taxon>Eukaryota</taxon>
        <taxon>Fungi</taxon>
        <taxon>Dikarya</taxon>
        <taxon>Ascomycota</taxon>
        <taxon>Pezizomycotina</taxon>
        <taxon>Lecanoromycetes</taxon>
        <taxon>OSLEUM clade</taxon>
        <taxon>Lecanoromycetidae</taxon>
        <taxon>Lecanorales</taxon>
        <taxon>Lecanorineae</taxon>
        <taxon>Stereocaulaceae</taxon>
        <taxon>Stereocaulon</taxon>
    </lineage>
</organism>
<dbReference type="InterPro" id="IPR054707">
    <property type="entry name" value="DhpH_subs-bd"/>
</dbReference>
<dbReference type="Pfam" id="PF22607">
    <property type="entry name" value="FAD_binding-like"/>
    <property type="match status" value="1"/>
</dbReference>
<dbReference type="PANTHER" id="PTHR47469:SF2">
    <property type="entry name" value="OS06G0597600 PROTEIN"/>
    <property type="match status" value="1"/>
</dbReference>
<dbReference type="Proteomes" id="UP001590950">
    <property type="component" value="Unassembled WGS sequence"/>
</dbReference>
<evidence type="ECO:0000259" key="1">
    <source>
        <dbReference type="Pfam" id="PF22607"/>
    </source>
</evidence>